<dbReference type="SUPFAM" id="SSF52402">
    <property type="entry name" value="Adenine nucleotide alpha hydrolases-like"/>
    <property type="match status" value="2"/>
</dbReference>
<proteinExistence type="predicted"/>
<keyword evidence="2" id="KW-1185">Reference proteome</keyword>
<dbReference type="EMBL" id="JAASRO010000001">
    <property type="protein sequence ID" value="NIK61362.1"/>
    <property type="molecule type" value="Genomic_DNA"/>
</dbReference>
<protein>
    <submittedName>
        <fullName evidence="1">Nucleotide-binding universal stress UspA family protein</fullName>
    </submittedName>
</protein>
<organism evidence="1 2">
    <name type="scientific">Kribbella shirazensis</name>
    <dbReference type="NCBI Taxonomy" id="1105143"/>
    <lineage>
        <taxon>Bacteria</taxon>
        <taxon>Bacillati</taxon>
        <taxon>Actinomycetota</taxon>
        <taxon>Actinomycetes</taxon>
        <taxon>Propionibacteriales</taxon>
        <taxon>Kribbellaceae</taxon>
        <taxon>Kribbella</taxon>
    </lineage>
</organism>
<evidence type="ECO:0000313" key="1">
    <source>
        <dbReference type="EMBL" id="NIK61362.1"/>
    </source>
</evidence>
<comment type="caution">
    <text evidence="1">The sequence shown here is derived from an EMBL/GenBank/DDBJ whole genome shotgun (WGS) entry which is preliminary data.</text>
</comment>
<accession>A0A7X5VHM4</accession>
<dbReference type="Proteomes" id="UP000555407">
    <property type="component" value="Unassembled WGS sequence"/>
</dbReference>
<evidence type="ECO:0000313" key="2">
    <source>
        <dbReference type="Proteomes" id="UP000555407"/>
    </source>
</evidence>
<dbReference type="Gene3D" id="3.40.50.620">
    <property type="entry name" value="HUPs"/>
    <property type="match status" value="2"/>
</dbReference>
<reference evidence="1 2" key="1">
    <citation type="submission" date="2020-03" db="EMBL/GenBank/DDBJ databases">
        <title>Sequencing the genomes of 1000 actinobacteria strains.</title>
        <authorList>
            <person name="Klenk H.-P."/>
        </authorList>
    </citation>
    <scope>NUCLEOTIDE SEQUENCE [LARGE SCALE GENOMIC DNA]</scope>
    <source>
        <strain evidence="1 2">DSM 45490</strain>
    </source>
</reference>
<dbReference type="AlphaFoldDB" id="A0A7X5VHM4"/>
<dbReference type="InterPro" id="IPR014729">
    <property type="entry name" value="Rossmann-like_a/b/a_fold"/>
</dbReference>
<dbReference type="RefSeq" id="WP_167215822.1">
    <property type="nucleotide sequence ID" value="NZ_JAASRO010000001.1"/>
</dbReference>
<sequence length="292" mass="30922">MKLFRGRATKAASGAAAGTSQRADDGPVVVLVNDLRTHQDAIEWAAAEAAARQSELRVAYAFRWHGTDDGFGNPIVDVRARGEAERVALTAERLARHIVPSLRVTPYICPGKPSAIVADLVRHGGSESLLVVGRDHSSDRFVRWSTRHLFRQTTGAVAVIGLAGPEAIGPSSGRVVVGVDENGGPVTALAFAFRAARRRRTGLTIVHARTRKGGDIGEAARLLQLAYPEIHVRWRIVAGLAESAILAESASAALTVVGSGAPGRLSGFVRRSTADTVQRLARSPVVLVGTRS</sequence>
<name>A0A7X5VHM4_9ACTN</name>
<gene>
    <name evidence="1" type="ORF">BJY22_007079</name>
</gene>